<gene>
    <name evidence="1" type="ORF">DUI87_17054</name>
</gene>
<evidence type="ECO:0000313" key="1">
    <source>
        <dbReference type="EMBL" id="RMC07580.1"/>
    </source>
</evidence>
<dbReference type="GO" id="GO:0061343">
    <property type="term" value="P:cell adhesion involved in heart morphogenesis"/>
    <property type="evidence" value="ECO:0007669"/>
    <property type="project" value="TreeGrafter"/>
</dbReference>
<sequence>MDVKMAEVLSAFLASVFTGSQVSHVSGVAEVMASDWGNEIPPTGRKEDLGKYRPVSLTSMPVKIMEQIPMEAILRHMQDKKMIQDSQHGFTKGRLCLTNLVAICDGGIVAVNKGKPNNVTHIH</sequence>
<accession>A0A3M0K949</accession>
<comment type="caution">
    <text evidence="1">The sequence shown here is derived from an EMBL/GenBank/DDBJ whole genome shotgun (WGS) entry which is preliminary data.</text>
</comment>
<protein>
    <submittedName>
        <fullName evidence="1">Uncharacterized protein</fullName>
    </submittedName>
</protein>
<dbReference type="OrthoDB" id="416454at2759"/>
<dbReference type="EMBL" id="QRBI01000120">
    <property type="protein sequence ID" value="RMC07580.1"/>
    <property type="molecule type" value="Genomic_DNA"/>
</dbReference>
<evidence type="ECO:0000313" key="2">
    <source>
        <dbReference type="Proteomes" id="UP000269221"/>
    </source>
</evidence>
<dbReference type="PANTHER" id="PTHR33395">
    <property type="entry name" value="TRANSCRIPTASE, PUTATIVE-RELATED-RELATED"/>
    <property type="match status" value="1"/>
</dbReference>
<proteinExistence type="predicted"/>
<organism evidence="1 2">
    <name type="scientific">Hirundo rustica rustica</name>
    <dbReference type="NCBI Taxonomy" id="333673"/>
    <lineage>
        <taxon>Eukaryota</taxon>
        <taxon>Metazoa</taxon>
        <taxon>Chordata</taxon>
        <taxon>Craniata</taxon>
        <taxon>Vertebrata</taxon>
        <taxon>Euteleostomi</taxon>
        <taxon>Archelosauria</taxon>
        <taxon>Archosauria</taxon>
        <taxon>Dinosauria</taxon>
        <taxon>Saurischia</taxon>
        <taxon>Theropoda</taxon>
        <taxon>Coelurosauria</taxon>
        <taxon>Aves</taxon>
        <taxon>Neognathae</taxon>
        <taxon>Neoaves</taxon>
        <taxon>Telluraves</taxon>
        <taxon>Australaves</taxon>
        <taxon>Passeriformes</taxon>
        <taxon>Sylvioidea</taxon>
        <taxon>Hirundinidae</taxon>
        <taxon>Hirundo</taxon>
    </lineage>
</organism>
<dbReference type="AlphaFoldDB" id="A0A3M0K949"/>
<dbReference type="GO" id="GO:0007508">
    <property type="term" value="P:larval heart development"/>
    <property type="evidence" value="ECO:0007669"/>
    <property type="project" value="TreeGrafter"/>
</dbReference>
<dbReference type="PANTHER" id="PTHR33395:SF22">
    <property type="entry name" value="REVERSE TRANSCRIPTASE DOMAIN-CONTAINING PROTEIN"/>
    <property type="match status" value="1"/>
</dbReference>
<dbReference type="STRING" id="333673.A0A3M0K949"/>
<keyword evidence="2" id="KW-1185">Reference proteome</keyword>
<dbReference type="Proteomes" id="UP000269221">
    <property type="component" value="Unassembled WGS sequence"/>
</dbReference>
<reference evidence="1 2" key="1">
    <citation type="submission" date="2018-07" db="EMBL/GenBank/DDBJ databases">
        <title>A high quality draft genome assembly of the barn swallow (H. rustica rustica).</title>
        <authorList>
            <person name="Formenti G."/>
            <person name="Chiara M."/>
            <person name="Poveda L."/>
            <person name="Francoijs K.-J."/>
            <person name="Bonisoli-Alquati A."/>
            <person name="Canova L."/>
            <person name="Gianfranceschi L."/>
            <person name="Horner D.S."/>
            <person name="Saino N."/>
        </authorList>
    </citation>
    <scope>NUCLEOTIDE SEQUENCE [LARGE SCALE GENOMIC DNA]</scope>
    <source>
        <strain evidence="1">Chelidonia</strain>
        <tissue evidence="1">Blood</tissue>
    </source>
</reference>
<name>A0A3M0K949_HIRRU</name>
<dbReference type="GO" id="GO:0031012">
    <property type="term" value="C:extracellular matrix"/>
    <property type="evidence" value="ECO:0007669"/>
    <property type="project" value="TreeGrafter"/>
</dbReference>